<dbReference type="GeneTree" id="ENSGT00940000157614"/>
<feature type="transmembrane region" description="Helical" evidence="2">
    <location>
        <begin position="486"/>
        <end position="508"/>
    </location>
</feature>
<dbReference type="Proteomes" id="UP000264820">
    <property type="component" value="Unplaced"/>
</dbReference>
<dbReference type="PRINTS" id="PR00131">
    <property type="entry name" value="GLHYDRLASE1"/>
</dbReference>
<dbReference type="SUPFAM" id="SSF51445">
    <property type="entry name" value="(Trans)glycosidases"/>
    <property type="match status" value="1"/>
</dbReference>
<dbReference type="Pfam" id="PF00232">
    <property type="entry name" value="Glyco_hydro_1"/>
    <property type="match status" value="2"/>
</dbReference>
<keyword evidence="5" id="KW-1185">Reference proteome</keyword>
<dbReference type="InterPro" id="IPR033132">
    <property type="entry name" value="GH_1_N_CS"/>
</dbReference>
<reference evidence="4" key="1">
    <citation type="submission" date="2025-08" db="UniProtKB">
        <authorList>
            <consortium name="Ensembl"/>
        </authorList>
    </citation>
    <scope>IDENTIFICATION</scope>
</reference>
<dbReference type="PROSITE" id="PS51257">
    <property type="entry name" value="PROKAR_LIPOPROTEIN"/>
    <property type="match status" value="1"/>
</dbReference>
<dbReference type="GO" id="GO:0017134">
    <property type="term" value="F:fibroblast growth factor binding"/>
    <property type="evidence" value="ECO:0007669"/>
    <property type="project" value="TreeGrafter"/>
</dbReference>
<dbReference type="AlphaFoldDB" id="A0A3Q2Z770"/>
<keyword evidence="2" id="KW-0472">Membrane</keyword>
<dbReference type="InterPro" id="IPR017853">
    <property type="entry name" value="GH"/>
</dbReference>
<organism evidence="4 5">
    <name type="scientific">Hippocampus comes</name>
    <name type="common">Tiger tail seahorse</name>
    <dbReference type="NCBI Taxonomy" id="109280"/>
    <lineage>
        <taxon>Eukaryota</taxon>
        <taxon>Metazoa</taxon>
        <taxon>Chordata</taxon>
        <taxon>Craniata</taxon>
        <taxon>Vertebrata</taxon>
        <taxon>Euteleostomi</taxon>
        <taxon>Actinopterygii</taxon>
        <taxon>Neopterygii</taxon>
        <taxon>Teleostei</taxon>
        <taxon>Neoteleostei</taxon>
        <taxon>Acanthomorphata</taxon>
        <taxon>Syngnathiaria</taxon>
        <taxon>Syngnathiformes</taxon>
        <taxon>Syngnathoidei</taxon>
        <taxon>Syngnathidae</taxon>
        <taxon>Hippocampus</taxon>
    </lineage>
</organism>
<proteinExistence type="inferred from homology"/>
<dbReference type="PROSITE" id="PS00653">
    <property type="entry name" value="GLYCOSYL_HYDROL_F1_2"/>
    <property type="match status" value="1"/>
</dbReference>
<dbReference type="GO" id="GO:0040016">
    <property type="term" value="P:embryonic cleavage"/>
    <property type="evidence" value="ECO:0007669"/>
    <property type="project" value="Ensembl"/>
</dbReference>
<keyword evidence="3" id="KW-0732">Signal</keyword>
<dbReference type="InterPro" id="IPR001360">
    <property type="entry name" value="Glyco_hydro_1"/>
</dbReference>
<protein>
    <submittedName>
        <fullName evidence="4">Klotho</fullName>
    </submittedName>
</protein>
<evidence type="ECO:0000256" key="1">
    <source>
        <dbReference type="RuleBase" id="RU003690"/>
    </source>
</evidence>
<dbReference type="GO" id="GO:0005975">
    <property type="term" value="P:carbohydrate metabolic process"/>
    <property type="evidence" value="ECO:0007669"/>
    <property type="project" value="InterPro"/>
</dbReference>
<evidence type="ECO:0000313" key="4">
    <source>
        <dbReference type="Ensembl" id="ENSHCOP00000021888.1"/>
    </source>
</evidence>
<name>A0A3Q2Z770_HIPCM</name>
<dbReference type="Ensembl" id="ENSHCOT00000002454.1">
    <property type="protein sequence ID" value="ENSHCOP00000021888.1"/>
    <property type="gene ID" value="ENSHCOG00000009112.1"/>
</dbReference>
<feature type="chain" id="PRO_5018640042" evidence="3">
    <location>
        <begin position="32"/>
        <end position="516"/>
    </location>
</feature>
<comment type="similarity">
    <text evidence="1">Belongs to the glycosyl hydrolase 1 family.</text>
</comment>
<dbReference type="GO" id="GO:0008543">
    <property type="term" value="P:fibroblast growth factor receptor signaling pathway"/>
    <property type="evidence" value="ECO:0007669"/>
    <property type="project" value="TreeGrafter"/>
</dbReference>
<accession>A0A3Q2Z770</accession>
<dbReference type="PANTHER" id="PTHR10353:SF10">
    <property type="entry name" value="KLOTHO"/>
    <property type="match status" value="1"/>
</dbReference>
<evidence type="ECO:0000256" key="2">
    <source>
        <dbReference type="SAM" id="Phobius"/>
    </source>
</evidence>
<dbReference type="GO" id="GO:0004553">
    <property type="term" value="F:hydrolase activity, hydrolyzing O-glycosyl compounds"/>
    <property type="evidence" value="ECO:0007669"/>
    <property type="project" value="InterPro"/>
</dbReference>
<dbReference type="OMA" id="MRIRYYE"/>
<keyword evidence="2" id="KW-1133">Transmembrane helix</keyword>
<dbReference type="Gene3D" id="3.20.20.80">
    <property type="entry name" value="Glycosidases"/>
    <property type="match status" value="2"/>
</dbReference>
<dbReference type="PANTHER" id="PTHR10353">
    <property type="entry name" value="GLYCOSYL HYDROLASE"/>
    <property type="match status" value="1"/>
</dbReference>
<dbReference type="STRING" id="109280.ENSHCOP00000021888"/>
<dbReference type="GO" id="GO:0005104">
    <property type="term" value="F:fibroblast growth factor receptor binding"/>
    <property type="evidence" value="ECO:0007669"/>
    <property type="project" value="TreeGrafter"/>
</dbReference>
<reference evidence="4" key="2">
    <citation type="submission" date="2025-09" db="UniProtKB">
        <authorList>
            <consortium name="Ensembl"/>
        </authorList>
    </citation>
    <scope>IDENTIFICATION</scope>
</reference>
<keyword evidence="2" id="KW-0812">Transmembrane</keyword>
<sequence length="516" mass="57921">MAHRSSAPRVLARRWVLLAAWLTACPACASAKSGAGIRTWARFNKLPYPGDKAFLHGTFPPGFMWAVGTAAYQVEGAFDKDGKGPSIWDTFTRDGNRMATGDVGSDSYHNAAADVRAIRQLGVSHYRFSLSWPRIFPNGTRGSLNEAGVRYYRGLLARLKEARVEPVVTLYHWDLPDALQQRLGGWTNPDMVEVFRDYADYCFRAFGDDVRWWITIDNPFVVARHGYGTGVVAPGVKGDPDLPFRVGHVLLKAHAAAWHTYDRNYRRRQGGRVSMALASHWVRPRRMRAESLRECQCSLEHVLGWFAGPLFGDGDYPACMKARLGARLPALGDEERRHLRGTADFFALSHGATLSFQLVNDSLKFGQQEELDLRMLLYWVSAEYNWPDIFVVQTIAVDGVKVVGYTAWSLMDGFEWHRECGIRRGLYYVDFNTPDMKREPKTSASLANYRNIIRHNGFPVQGAPAQRCPLAARPCPGCQALAKRPVVGFLTLLGSATLITLALVVYYASRRHKDAY</sequence>
<feature type="signal peptide" evidence="3">
    <location>
        <begin position="1"/>
        <end position="31"/>
    </location>
</feature>
<evidence type="ECO:0000256" key="3">
    <source>
        <dbReference type="SAM" id="SignalP"/>
    </source>
</evidence>
<evidence type="ECO:0000313" key="5">
    <source>
        <dbReference type="Proteomes" id="UP000264820"/>
    </source>
</evidence>